<name>A0A1M5L123_9FLAO</name>
<feature type="transmembrane region" description="Helical" evidence="1">
    <location>
        <begin position="113"/>
        <end position="130"/>
    </location>
</feature>
<proteinExistence type="predicted"/>
<feature type="transmembrane region" description="Helical" evidence="1">
    <location>
        <begin position="87"/>
        <end position="107"/>
    </location>
</feature>
<dbReference type="STRING" id="570519.SAMN04488116_1885"/>
<feature type="transmembrane region" description="Helical" evidence="1">
    <location>
        <begin position="51"/>
        <end position="75"/>
    </location>
</feature>
<dbReference type="AlphaFoldDB" id="A0A1M5L123"/>
<keyword evidence="1" id="KW-1133">Transmembrane helix</keyword>
<accession>A0A1M5L123</accession>
<evidence type="ECO:0000313" key="3">
    <source>
        <dbReference type="Proteomes" id="UP000184532"/>
    </source>
</evidence>
<organism evidence="2 3">
    <name type="scientific">Flagellimonas flava</name>
    <dbReference type="NCBI Taxonomy" id="570519"/>
    <lineage>
        <taxon>Bacteria</taxon>
        <taxon>Pseudomonadati</taxon>
        <taxon>Bacteroidota</taxon>
        <taxon>Flavobacteriia</taxon>
        <taxon>Flavobacteriales</taxon>
        <taxon>Flavobacteriaceae</taxon>
        <taxon>Flagellimonas</taxon>
    </lineage>
</organism>
<keyword evidence="1" id="KW-0472">Membrane</keyword>
<gene>
    <name evidence="2" type="ORF">SAMN04488116_1885</name>
</gene>
<keyword evidence="1" id="KW-0812">Transmembrane</keyword>
<evidence type="ECO:0000313" key="2">
    <source>
        <dbReference type="EMBL" id="SHG58459.1"/>
    </source>
</evidence>
<keyword evidence="3" id="KW-1185">Reference proteome</keyword>
<reference evidence="3" key="1">
    <citation type="submission" date="2016-11" db="EMBL/GenBank/DDBJ databases">
        <authorList>
            <person name="Varghese N."/>
            <person name="Submissions S."/>
        </authorList>
    </citation>
    <scope>NUCLEOTIDE SEQUENCE [LARGE SCALE GENOMIC DNA]</scope>
    <source>
        <strain evidence="3">DSM 22638</strain>
    </source>
</reference>
<sequence>MDHITSNATQIILLAFLAITFLQSGLDKILDWKGNLGWLTGHFSKTLFKSVVPLLLAIVLLMEMASGVLSAIGIYEFLYSGESSMAFCGAVLSSVTLLLLLFGQRLAKDYEGARTIVVYLIPAVFLIYILQ</sequence>
<dbReference type="Proteomes" id="UP000184532">
    <property type="component" value="Unassembled WGS sequence"/>
</dbReference>
<evidence type="ECO:0008006" key="4">
    <source>
        <dbReference type="Google" id="ProtNLM"/>
    </source>
</evidence>
<dbReference type="RefSeq" id="WP_073178674.1">
    <property type="nucleotide sequence ID" value="NZ_FQWL01000002.1"/>
</dbReference>
<protein>
    <recommendedName>
        <fullName evidence="4">DoxX protein</fullName>
    </recommendedName>
</protein>
<evidence type="ECO:0000256" key="1">
    <source>
        <dbReference type="SAM" id="Phobius"/>
    </source>
</evidence>
<dbReference type="OrthoDB" id="957977at2"/>
<dbReference type="EMBL" id="FQWL01000002">
    <property type="protein sequence ID" value="SHG58459.1"/>
    <property type="molecule type" value="Genomic_DNA"/>
</dbReference>